<dbReference type="PANTHER" id="PTHR38448">
    <property type="entry name" value="REGULATORY PROTEIN YLBF-RELATED"/>
    <property type="match status" value="1"/>
</dbReference>
<dbReference type="Gene3D" id="1.20.1500.10">
    <property type="entry name" value="YheA/YmcA-like"/>
    <property type="match status" value="1"/>
</dbReference>
<dbReference type="STRING" id="328396.RU93_GL000673"/>
<dbReference type="Pfam" id="PF06133">
    <property type="entry name" value="Com_YlbF"/>
    <property type="match status" value="1"/>
</dbReference>
<evidence type="ECO:0000313" key="2">
    <source>
        <dbReference type="EMBL" id="OJG09513.1"/>
    </source>
</evidence>
<dbReference type="AlphaFoldDB" id="A0A1L8QPR8"/>
<dbReference type="InterPro" id="IPR016783">
    <property type="entry name" value="Biofilm_formation_YmcA"/>
</dbReference>
<dbReference type="PIRSF" id="PIRSF021287">
    <property type="entry name" value="Biofilm_formation_YmcA"/>
    <property type="match status" value="1"/>
</dbReference>
<dbReference type="InterPro" id="IPR010368">
    <property type="entry name" value="Com_YlbF"/>
</dbReference>
<accession>A0A1L8QPR8</accession>
<gene>
    <name evidence="2" type="ORF">RU93_GL000673</name>
</gene>
<evidence type="ECO:0000256" key="1">
    <source>
        <dbReference type="SAM" id="Coils"/>
    </source>
</evidence>
<proteinExistence type="predicted"/>
<name>A0A1L8QPR8_9ENTE</name>
<dbReference type="InterPro" id="IPR052767">
    <property type="entry name" value="Bact_com_dev_regulator"/>
</dbReference>
<organism evidence="2 3">
    <name type="scientific">Enterococcus aquimarinus</name>
    <dbReference type="NCBI Taxonomy" id="328396"/>
    <lineage>
        <taxon>Bacteria</taxon>
        <taxon>Bacillati</taxon>
        <taxon>Bacillota</taxon>
        <taxon>Bacilli</taxon>
        <taxon>Lactobacillales</taxon>
        <taxon>Enterococcaceae</taxon>
        <taxon>Enterococcus</taxon>
    </lineage>
</organism>
<keyword evidence="1" id="KW-0175">Coiled coil</keyword>
<feature type="coiled-coil region" evidence="1">
    <location>
        <begin position="4"/>
        <end position="63"/>
    </location>
</feature>
<dbReference type="Proteomes" id="UP000182149">
    <property type="component" value="Unassembled WGS sequence"/>
</dbReference>
<sequence>MTFLEEEKQLEQEVEKLLDLLKNHESVQQFQAVRNRAENHPKLKELEAQIKAAQKDAVNFEHYGKPEAQRQAVAEINRLNKEYKSHPLVESYRQSLIEADELLQHVSTMIQKNVNRVIEGEEE</sequence>
<dbReference type="SUPFAM" id="SSF158622">
    <property type="entry name" value="YheA/YmcA-like"/>
    <property type="match status" value="1"/>
</dbReference>
<protein>
    <recommendedName>
        <fullName evidence="4">Cell fate regulator YmcA, YheA/YmcA/DUF963 family (Controls sporulation, competence, biofilm development)</fullName>
    </recommendedName>
</protein>
<dbReference type="RefSeq" id="WP_071875376.1">
    <property type="nucleotide sequence ID" value="NZ_JBHSHF010000005.1"/>
</dbReference>
<reference evidence="2 3" key="1">
    <citation type="submission" date="2014-12" db="EMBL/GenBank/DDBJ databases">
        <title>Draft genome sequences of 29 type strains of Enterococci.</title>
        <authorList>
            <person name="Zhong Z."/>
            <person name="Sun Z."/>
            <person name="Liu W."/>
            <person name="Zhang W."/>
            <person name="Zhang H."/>
        </authorList>
    </citation>
    <scope>NUCLEOTIDE SEQUENCE [LARGE SCALE GENOMIC DNA]</scope>
    <source>
        <strain evidence="2 3">DSM 17690</strain>
    </source>
</reference>
<comment type="caution">
    <text evidence="2">The sequence shown here is derived from an EMBL/GenBank/DDBJ whole genome shotgun (WGS) entry which is preliminary data.</text>
</comment>
<evidence type="ECO:0000313" key="3">
    <source>
        <dbReference type="Proteomes" id="UP000182149"/>
    </source>
</evidence>
<evidence type="ECO:0008006" key="4">
    <source>
        <dbReference type="Google" id="ProtNLM"/>
    </source>
</evidence>
<dbReference type="OrthoDB" id="2167788at2"/>
<dbReference type="EMBL" id="JXKD01000015">
    <property type="protein sequence ID" value="OJG09513.1"/>
    <property type="molecule type" value="Genomic_DNA"/>
</dbReference>
<dbReference type="InterPro" id="IPR023378">
    <property type="entry name" value="YheA/YmcA-like_dom_sf"/>
</dbReference>
<dbReference type="PANTHER" id="PTHR38448:SF1">
    <property type="entry name" value="YLBF FAMILY REGULATOR"/>
    <property type="match status" value="1"/>
</dbReference>
<keyword evidence="3" id="KW-1185">Reference proteome</keyword>